<reference evidence="1" key="1">
    <citation type="journal article" date="2021" name="PeerJ">
        <title>Extensive microbial diversity within the chicken gut microbiome revealed by metagenomics and culture.</title>
        <authorList>
            <person name="Gilroy R."/>
            <person name="Ravi A."/>
            <person name="Getino M."/>
            <person name="Pursley I."/>
            <person name="Horton D.L."/>
            <person name="Alikhan N.F."/>
            <person name="Baker D."/>
            <person name="Gharbi K."/>
            <person name="Hall N."/>
            <person name="Watson M."/>
            <person name="Adriaenssens E.M."/>
            <person name="Foster-Nyarko E."/>
            <person name="Jarju S."/>
            <person name="Secka A."/>
            <person name="Antonio M."/>
            <person name="Oren A."/>
            <person name="Chaudhuri R.R."/>
            <person name="La Ragione R."/>
            <person name="Hildebrand F."/>
            <person name="Pallen M.J."/>
        </authorList>
    </citation>
    <scope>NUCLEOTIDE SEQUENCE</scope>
    <source>
        <strain evidence="1">7886</strain>
    </source>
</reference>
<evidence type="ECO:0000313" key="1">
    <source>
        <dbReference type="EMBL" id="HJF87614.1"/>
    </source>
</evidence>
<dbReference type="Proteomes" id="UP000747013">
    <property type="component" value="Unassembled WGS sequence"/>
</dbReference>
<dbReference type="EMBL" id="DYWC01000218">
    <property type="protein sequence ID" value="HJF87614.1"/>
    <property type="molecule type" value="Genomic_DNA"/>
</dbReference>
<sequence length="126" mass="14461">MKKINLNGKTYNLELTLNNLRDFGFVPNKIGENSEILSNIVAGLNLGDAFTLIDVLTKLLKRYNIKEKDIEKAVIRDKNSGDLYKVLIDFFKTEPLTKRMMKTINPLITEAFDKIKNPMEKLANQE</sequence>
<organism evidence="1 2">
    <name type="scientific">Companilactobacillus farciminis</name>
    <dbReference type="NCBI Taxonomy" id="1612"/>
    <lineage>
        <taxon>Bacteria</taxon>
        <taxon>Bacillati</taxon>
        <taxon>Bacillota</taxon>
        <taxon>Bacilli</taxon>
        <taxon>Lactobacillales</taxon>
        <taxon>Lactobacillaceae</taxon>
        <taxon>Companilactobacillus</taxon>
    </lineage>
</organism>
<evidence type="ECO:0000313" key="2">
    <source>
        <dbReference type="Proteomes" id="UP000747013"/>
    </source>
</evidence>
<name>A0A921L9Z7_9LACO</name>
<comment type="caution">
    <text evidence="1">The sequence shown here is derived from an EMBL/GenBank/DDBJ whole genome shotgun (WGS) entry which is preliminary data.</text>
</comment>
<reference evidence="1" key="2">
    <citation type="submission" date="2021-09" db="EMBL/GenBank/DDBJ databases">
        <authorList>
            <person name="Gilroy R."/>
        </authorList>
    </citation>
    <scope>NUCLEOTIDE SEQUENCE</scope>
    <source>
        <strain evidence="1">7886</strain>
    </source>
</reference>
<dbReference type="AlphaFoldDB" id="A0A921L9Z7"/>
<gene>
    <name evidence="1" type="ORF">K8V88_09290</name>
</gene>
<proteinExistence type="predicted"/>
<protein>
    <submittedName>
        <fullName evidence="1">Tail assembly chaperone</fullName>
    </submittedName>
</protein>
<accession>A0A921L9Z7</accession>